<feature type="region of interest" description="Disordered" evidence="1">
    <location>
        <begin position="368"/>
        <end position="637"/>
    </location>
</feature>
<dbReference type="AlphaFoldDB" id="A0A8K0HYG3"/>
<feature type="compositionally biased region" description="Basic and acidic residues" evidence="1">
    <location>
        <begin position="587"/>
        <end position="608"/>
    </location>
</feature>
<evidence type="ECO:0000313" key="2">
    <source>
        <dbReference type="EMBL" id="KAG1330475.1"/>
    </source>
</evidence>
<feature type="region of interest" description="Disordered" evidence="1">
    <location>
        <begin position="1"/>
        <end position="21"/>
    </location>
</feature>
<feature type="compositionally biased region" description="Low complexity" evidence="1">
    <location>
        <begin position="59"/>
        <end position="81"/>
    </location>
</feature>
<comment type="caution">
    <text evidence="2">The sequence shown here is derived from an EMBL/GenBank/DDBJ whole genome shotgun (WGS) entry which is preliminary data.</text>
</comment>
<protein>
    <submittedName>
        <fullName evidence="2">Enolase-phosphatase E1-like</fullName>
    </submittedName>
</protein>
<feature type="compositionally biased region" description="Acidic residues" evidence="1">
    <location>
        <begin position="571"/>
        <end position="586"/>
    </location>
</feature>
<evidence type="ECO:0000313" key="3">
    <source>
        <dbReference type="Proteomes" id="UP000797356"/>
    </source>
</evidence>
<name>A0A8K0HYG3_COCNU</name>
<sequence>MRKNKTMGGGERPESYWSGNGGGSELFISFAARSTSAAAAAMRVTSSKSLLSPGRGRDPAAPSLSASLSKRLRSSGSLKGGQSPMFPAVAAGGGGGGRRKGCALEAVEPSSPKVTCIGQVRVKSKKKKAKAKAAAMARSRSKRGSGKEASFRRTEEECWPRKNQRWVYQLPVSICEGLRAFGTEFNCFLPCGSSPCSSSGTGEEKRGKCEEKRNTSSCGHVLARWLMAMQEGEEQKRGEVVGLGVEERGKRELDLVMEEREKREVEGVEVGNGNGAEKKDEVLAVGDAEEARVSACIPPRNALLLMRCRSDPVRMAALANRFWGSPATKVEVEEEEEGEEADVEVGQHLFGLVEVDREKIGTERDEKEAIAAAKVGPETGEVYKEETQEERSSQGVILRVDLEEMGSSVEEKQQRSSEETQDGNENGGESLKEGPSADSVEVQRNPPRDVENAQSLEKSEETVLQEETHMLERGDEKKREEEKGRRSSDCSSSMGKEERRSHNHKCLSKAKEGGSRRNSSLRNKEKRRHSFSTARDARRHSFSHEREARRASFSIEGKRRWSFSIDKEEVIPEEENALHEEEEEKKEEDSFAKGEEARKAETLEKSNATEDEEIEEHGGGRKEEENGKVEEGIKVNAGKERRELPDCLLLMMYEPKLSMEVSKETWVCSTDFLRGRPHHHRHLPKGSGGDCGGCCGRGGGEGDGAKIEKVENGEDTEVTSPAEPAFLQAAPPPPPPVPPTASAIEQKLMSVAAPAGPKPPPPAYGPFLLTRCKSEPIRSSARLAPDACFWKDGHRPIGATGIGF</sequence>
<proteinExistence type="predicted"/>
<organism evidence="2 3">
    <name type="scientific">Cocos nucifera</name>
    <name type="common">Coconut palm</name>
    <dbReference type="NCBI Taxonomy" id="13894"/>
    <lineage>
        <taxon>Eukaryota</taxon>
        <taxon>Viridiplantae</taxon>
        <taxon>Streptophyta</taxon>
        <taxon>Embryophyta</taxon>
        <taxon>Tracheophyta</taxon>
        <taxon>Spermatophyta</taxon>
        <taxon>Magnoliopsida</taxon>
        <taxon>Liliopsida</taxon>
        <taxon>Arecaceae</taxon>
        <taxon>Arecoideae</taxon>
        <taxon>Cocoseae</taxon>
        <taxon>Attaleinae</taxon>
        <taxon>Cocos</taxon>
    </lineage>
</organism>
<keyword evidence="3" id="KW-1185">Reference proteome</keyword>
<feature type="compositionally biased region" description="Basic and acidic residues" evidence="1">
    <location>
        <begin position="381"/>
        <end position="392"/>
    </location>
</feature>
<evidence type="ECO:0000256" key="1">
    <source>
        <dbReference type="SAM" id="MobiDB-lite"/>
    </source>
</evidence>
<gene>
    <name evidence="2" type="ORF">COCNU_02G004430</name>
</gene>
<feature type="compositionally biased region" description="Basic and acidic residues" evidence="1">
    <location>
        <begin position="409"/>
        <end position="418"/>
    </location>
</feature>
<dbReference type="PANTHER" id="PTHR33448">
    <property type="entry name" value="CHLOROPLAST PROTEIN HCF243-RELATED"/>
    <property type="match status" value="1"/>
</dbReference>
<reference evidence="2" key="2">
    <citation type="submission" date="2019-07" db="EMBL/GenBank/DDBJ databases">
        <authorList>
            <person name="Yang Y."/>
            <person name="Bocs S."/>
            <person name="Baudouin L."/>
        </authorList>
    </citation>
    <scope>NUCLEOTIDE SEQUENCE</scope>
    <source>
        <tissue evidence="2">Spear leaf of Hainan Tall coconut</tissue>
    </source>
</reference>
<feature type="compositionally biased region" description="Basic and acidic residues" evidence="1">
    <location>
        <begin position="446"/>
        <end position="488"/>
    </location>
</feature>
<accession>A0A8K0HYG3</accession>
<dbReference type="PANTHER" id="PTHR33448:SF4">
    <property type="entry name" value="CHLOROPLAST PROTEIN HCF243"/>
    <property type="match status" value="1"/>
</dbReference>
<reference evidence="2" key="1">
    <citation type="journal article" date="2017" name="Gigascience">
        <title>The genome draft of coconut (Cocos nucifera).</title>
        <authorList>
            <person name="Xiao Y."/>
            <person name="Xu P."/>
            <person name="Fan H."/>
            <person name="Baudouin L."/>
            <person name="Xia W."/>
            <person name="Bocs S."/>
            <person name="Xu J."/>
            <person name="Li Q."/>
            <person name="Guo A."/>
            <person name="Zhou L."/>
            <person name="Li J."/>
            <person name="Wu Y."/>
            <person name="Ma Z."/>
            <person name="Armero A."/>
            <person name="Issali A.E."/>
            <person name="Liu N."/>
            <person name="Peng M."/>
            <person name="Yang Y."/>
        </authorList>
    </citation>
    <scope>NUCLEOTIDE SEQUENCE</scope>
    <source>
        <tissue evidence="2">Spear leaf of Hainan Tall coconut</tissue>
    </source>
</reference>
<feature type="region of interest" description="Disordered" evidence="1">
    <location>
        <begin position="45"/>
        <end position="96"/>
    </location>
</feature>
<dbReference type="OrthoDB" id="1934890at2759"/>
<feature type="compositionally biased region" description="Basic and acidic residues" evidence="1">
    <location>
        <begin position="616"/>
        <end position="637"/>
    </location>
</feature>
<dbReference type="EMBL" id="CM017873">
    <property type="protein sequence ID" value="KAG1330475.1"/>
    <property type="molecule type" value="Genomic_DNA"/>
</dbReference>
<dbReference type="Proteomes" id="UP000797356">
    <property type="component" value="Chromosome 2"/>
</dbReference>